<protein>
    <recommendedName>
        <fullName evidence="8">AMMECR1 domain-containing protein</fullName>
    </recommendedName>
</protein>
<evidence type="ECO:0000313" key="9">
    <source>
        <dbReference type="EMBL" id="KAK2080672.1"/>
    </source>
</evidence>
<accession>A0AAD9MJY9</accession>
<dbReference type="InterPro" id="IPR036071">
    <property type="entry name" value="AMMECR1_dom_sf"/>
</dbReference>
<dbReference type="InterPro" id="IPR023318">
    <property type="entry name" value="Ub_act_enz_dom_a_sf"/>
</dbReference>
<keyword evidence="6" id="KW-0802">TPR repeat</keyword>
<dbReference type="InterPro" id="IPR000594">
    <property type="entry name" value="ThiF_NAD_FAD-bd"/>
</dbReference>
<dbReference type="Gene3D" id="1.25.40.10">
    <property type="entry name" value="Tetratricopeptide repeat domain"/>
    <property type="match status" value="1"/>
</dbReference>
<dbReference type="InterPro" id="IPR019572">
    <property type="entry name" value="UBA_E1_SCCH"/>
</dbReference>
<dbReference type="GO" id="GO:0019948">
    <property type="term" value="F:SUMO activating enzyme activity"/>
    <property type="evidence" value="ECO:0007669"/>
    <property type="project" value="TreeGrafter"/>
</dbReference>
<feature type="repeat" description="TPR" evidence="6">
    <location>
        <begin position="845"/>
        <end position="878"/>
    </location>
</feature>
<dbReference type="GO" id="GO:0005737">
    <property type="term" value="C:cytoplasm"/>
    <property type="evidence" value="ECO:0007669"/>
    <property type="project" value="TreeGrafter"/>
</dbReference>
<keyword evidence="2" id="KW-0547">Nucleotide-binding</keyword>
<feature type="domain" description="AMMECR1" evidence="8">
    <location>
        <begin position="1"/>
        <end position="140"/>
    </location>
</feature>
<dbReference type="InterPro" id="IPR028077">
    <property type="entry name" value="UAE_UbL_dom"/>
</dbReference>
<dbReference type="PANTHER" id="PTHR10953">
    <property type="entry name" value="UBIQUITIN-ACTIVATING ENZYME E1"/>
    <property type="match status" value="1"/>
</dbReference>
<feature type="repeat" description="TPR" evidence="6">
    <location>
        <begin position="913"/>
        <end position="946"/>
    </location>
</feature>
<dbReference type="InterPro" id="IPR045886">
    <property type="entry name" value="ThiF/MoeB/HesA"/>
</dbReference>
<keyword evidence="3" id="KW-0833">Ubl conjugation pathway</keyword>
<feature type="region of interest" description="Disordered" evidence="7">
    <location>
        <begin position="259"/>
        <end position="296"/>
    </location>
</feature>
<dbReference type="Gene3D" id="3.30.1490.150">
    <property type="entry name" value="Hypothetical protein ph0010, domain 2"/>
    <property type="match status" value="1"/>
</dbReference>
<evidence type="ECO:0000256" key="6">
    <source>
        <dbReference type="PROSITE-ProRule" id="PRU00339"/>
    </source>
</evidence>
<comment type="similarity">
    <text evidence="1">Belongs to the ubiquitin-activating E1 family.</text>
</comment>
<dbReference type="GO" id="GO:0005524">
    <property type="term" value="F:ATP binding"/>
    <property type="evidence" value="ECO:0007669"/>
    <property type="project" value="UniProtKB-KW"/>
</dbReference>
<evidence type="ECO:0000256" key="2">
    <source>
        <dbReference type="ARBA" id="ARBA00022741"/>
    </source>
</evidence>
<keyword evidence="4" id="KW-0067">ATP-binding</keyword>
<evidence type="ECO:0000256" key="4">
    <source>
        <dbReference type="ARBA" id="ARBA00022840"/>
    </source>
</evidence>
<proteinExistence type="inferred from homology"/>
<dbReference type="SUPFAM" id="SSF143447">
    <property type="entry name" value="AMMECR1-like"/>
    <property type="match status" value="1"/>
</dbReference>
<dbReference type="EMBL" id="JASFZW010000001">
    <property type="protein sequence ID" value="KAK2080672.1"/>
    <property type="molecule type" value="Genomic_DNA"/>
</dbReference>
<gene>
    <name evidence="9" type="ORF">QBZ16_000526</name>
</gene>
<dbReference type="Gene3D" id="3.40.50.720">
    <property type="entry name" value="NAD(P)-binding Rossmann-like Domain"/>
    <property type="match status" value="1"/>
</dbReference>
<name>A0AAD9MJY9_PROWI</name>
<dbReference type="Pfam" id="PF01871">
    <property type="entry name" value="AMMECR1"/>
    <property type="match status" value="1"/>
</dbReference>
<sequence length="962" mass="103074">MRTSALPTQAIDTTPAHADALRDRRFQPIDASELPNLTCTVSLLHSFEGNKAWDAWEPGRHGIIISFVDPRDGRRKSATFLPEVAREEGWGRRETLEHLVSKAGCAAEGPAFENLLPKISLTRYQSTAASLSYEECIDLDTIETSNLNRQFLFRQQHVGQSKAVVAASVVQKMAPGVRIEAYQANVKEPRFSADFVSRFSLVLNGLDNLEARRHVNRLCLAARVPLVESGTAGFLGQVSVHDLLFARLFGPADAVTDLDDAGADGGREGDGEANEAGVQSDNANAPSSQASKRRDYARLPDEDPLDFAARVFQAFFVKDVRRLAAVEGMWKDRAPPTPSGVDLEAVRARVAAAALPRVGQGVTGSLGLLNAQALWSAEDNAAVLLASIRAFFTVRLDDIGAASFDKDDALAVDFVAAASNLRALSYGIPTQSLFHIKGMAGNIIHAVATTNAIASGLIVIEAFKILAGQLDRCQTTFLLEHPSNNKVLTPMTSPEPNPRCIICGTAQLTLRADLGSTTLETVVKDVLKKRLALLAPTVVAGNFMYEEGDDLEPDEVEFNEANLLKRLKDLPGGGLGAGSALEVSDQAQQLSFRLVLEHEASWDEDVTPERWEIRGDLPAKAAEEGEAGSDDDVIEVAEGALDVAPASEPLEERTLEYSKDKEVECLMDAAKAHFARVRPAKTAAQRAAQLAELRAKLPPGAEGALEGRLMDMATSLNMVESVALLPNMPAHGFVGVNLYVDDEGAIRDAPVNARASEVATLCGKLVQVRGDAFLARVLDNGDDFERRDFTLADLSSTAPWVAAAREKSAAAHGGASAEALFRQLQAGQGTTSSSAGSAAPAKSPAETLKDEGNQAFKRGDFEKAVELYSSALEKDGTLVAARNNRAQALLNLERWPAAEADAAAVLELEPENVKALLRLATASERQGQADRARQTLERALQLQPANKEAAAALNRLESGQSA</sequence>
<dbReference type="PANTHER" id="PTHR10953:SF5">
    <property type="entry name" value="SUMO-ACTIVATING ENZYME SUBUNIT 2"/>
    <property type="match status" value="1"/>
</dbReference>
<dbReference type="Pfam" id="PF10585">
    <property type="entry name" value="UBA_E1_SCCH"/>
    <property type="match status" value="1"/>
</dbReference>
<dbReference type="InterPro" id="IPR035985">
    <property type="entry name" value="Ubiquitin-activating_enz"/>
</dbReference>
<feature type="compositionally biased region" description="Polar residues" evidence="7">
    <location>
        <begin position="279"/>
        <end position="290"/>
    </location>
</feature>
<comment type="pathway">
    <text evidence="5">Protein modification.</text>
</comment>
<evidence type="ECO:0000256" key="3">
    <source>
        <dbReference type="ARBA" id="ARBA00022786"/>
    </source>
</evidence>
<dbReference type="PROSITE" id="PS50005">
    <property type="entry name" value="TPR"/>
    <property type="match status" value="2"/>
</dbReference>
<organism evidence="9 10">
    <name type="scientific">Prototheca wickerhamii</name>
    <dbReference type="NCBI Taxonomy" id="3111"/>
    <lineage>
        <taxon>Eukaryota</taxon>
        <taxon>Viridiplantae</taxon>
        <taxon>Chlorophyta</taxon>
        <taxon>core chlorophytes</taxon>
        <taxon>Trebouxiophyceae</taxon>
        <taxon>Chlorellales</taxon>
        <taxon>Chlorellaceae</taxon>
        <taxon>Prototheca</taxon>
    </lineage>
</organism>
<dbReference type="SUPFAM" id="SSF69572">
    <property type="entry name" value="Activating enzymes of the ubiquitin-like proteins"/>
    <property type="match status" value="1"/>
</dbReference>
<dbReference type="Gene3D" id="1.10.10.520">
    <property type="entry name" value="Ubiquitin activating enzymes (Uba3). Chain: B, domain 2"/>
    <property type="match status" value="1"/>
</dbReference>
<dbReference type="GO" id="GO:0031510">
    <property type="term" value="C:SUMO activating enzyme complex"/>
    <property type="evidence" value="ECO:0007669"/>
    <property type="project" value="TreeGrafter"/>
</dbReference>
<dbReference type="InterPro" id="IPR019734">
    <property type="entry name" value="TPR_rpt"/>
</dbReference>
<evidence type="ECO:0000256" key="5">
    <source>
        <dbReference type="ARBA" id="ARBA00043952"/>
    </source>
</evidence>
<keyword evidence="10" id="KW-1185">Reference proteome</keyword>
<dbReference type="SMART" id="SM00028">
    <property type="entry name" value="TPR"/>
    <property type="match status" value="3"/>
</dbReference>
<dbReference type="Pfam" id="PF00899">
    <property type="entry name" value="ThiF"/>
    <property type="match status" value="1"/>
</dbReference>
<dbReference type="AlphaFoldDB" id="A0AAD9MJY9"/>
<dbReference type="Gene3D" id="3.10.290.20">
    <property type="entry name" value="Ubiquitin-like 2 activating enzyme e1b. Chain: B, domain 3"/>
    <property type="match status" value="1"/>
</dbReference>
<reference evidence="9" key="1">
    <citation type="submission" date="2021-01" db="EMBL/GenBank/DDBJ databases">
        <authorList>
            <person name="Eckstrom K.M.E."/>
        </authorList>
    </citation>
    <scope>NUCLEOTIDE SEQUENCE</scope>
    <source>
        <strain evidence="9">UVCC 0001</strain>
    </source>
</reference>
<evidence type="ECO:0000256" key="7">
    <source>
        <dbReference type="SAM" id="MobiDB-lite"/>
    </source>
</evidence>
<dbReference type="Pfam" id="PF13432">
    <property type="entry name" value="TPR_16"/>
    <property type="match status" value="1"/>
</dbReference>
<dbReference type="Proteomes" id="UP001255856">
    <property type="component" value="Unassembled WGS sequence"/>
</dbReference>
<evidence type="ECO:0000256" key="1">
    <source>
        <dbReference type="ARBA" id="ARBA00005673"/>
    </source>
</evidence>
<dbReference type="InterPro" id="IPR011990">
    <property type="entry name" value="TPR-like_helical_dom_sf"/>
</dbReference>
<dbReference type="Pfam" id="PF14732">
    <property type="entry name" value="UAE_UbL"/>
    <property type="match status" value="1"/>
</dbReference>
<feature type="compositionally biased region" description="Low complexity" evidence="7">
    <location>
        <begin position="829"/>
        <end position="845"/>
    </location>
</feature>
<evidence type="ECO:0000259" key="8">
    <source>
        <dbReference type="PROSITE" id="PS51112"/>
    </source>
</evidence>
<evidence type="ECO:0000313" key="10">
    <source>
        <dbReference type="Proteomes" id="UP001255856"/>
    </source>
</evidence>
<dbReference type="GO" id="GO:0016925">
    <property type="term" value="P:protein sumoylation"/>
    <property type="evidence" value="ECO:0007669"/>
    <property type="project" value="TreeGrafter"/>
</dbReference>
<dbReference type="PROSITE" id="PS51112">
    <property type="entry name" value="AMMECR1"/>
    <property type="match status" value="1"/>
</dbReference>
<feature type="region of interest" description="Disordered" evidence="7">
    <location>
        <begin position="829"/>
        <end position="854"/>
    </location>
</feature>
<comment type="caution">
    <text evidence="9">The sequence shown here is derived from an EMBL/GenBank/DDBJ whole genome shotgun (WGS) entry which is preliminary data.</text>
</comment>
<dbReference type="SUPFAM" id="SSF48452">
    <property type="entry name" value="TPR-like"/>
    <property type="match status" value="1"/>
</dbReference>
<dbReference type="InterPro" id="IPR002733">
    <property type="entry name" value="AMMECR1_domain"/>
</dbReference>